<dbReference type="InterPro" id="IPR044946">
    <property type="entry name" value="Restrct_endonuc_typeI_TRD_sf"/>
</dbReference>
<protein>
    <recommendedName>
        <fullName evidence="5">Type I restriction modification DNA specificity domain-containing protein</fullName>
    </recommendedName>
</protein>
<dbReference type="Proteomes" id="UP000235330">
    <property type="component" value="Unassembled WGS sequence"/>
</dbReference>
<evidence type="ECO:0000256" key="4">
    <source>
        <dbReference type="SAM" id="Coils"/>
    </source>
</evidence>
<evidence type="ECO:0000256" key="3">
    <source>
        <dbReference type="ARBA" id="ARBA00023125"/>
    </source>
</evidence>
<dbReference type="AlphaFoldDB" id="A0A2N7F9F8"/>
<name>A0A2N7F9F8_VIBSP</name>
<dbReference type="InterPro" id="IPR000055">
    <property type="entry name" value="Restrct_endonuc_typeI_TRD"/>
</dbReference>
<reference evidence="7" key="1">
    <citation type="submission" date="2016-07" db="EMBL/GenBank/DDBJ databases">
        <title>Nontailed viruses are major unrecognized killers of bacteria in the ocean.</title>
        <authorList>
            <person name="Kauffman K."/>
            <person name="Hussain F."/>
            <person name="Yang J."/>
            <person name="Arevalo P."/>
            <person name="Brown J."/>
            <person name="Cutler M."/>
            <person name="Kelly L."/>
            <person name="Polz M.F."/>
        </authorList>
    </citation>
    <scope>NUCLEOTIDE SEQUENCE [LARGE SCALE GENOMIC DNA]</scope>
    <source>
        <strain evidence="7">10N.261.55.E11</strain>
    </source>
</reference>
<dbReference type="PANTHER" id="PTHR30408">
    <property type="entry name" value="TYPE-1 RESTRICTION ENZYME ECOKI SPECIFICITY PROTEIN"/>
    <property type="match status" value="1"/>
</dbReference>
<evidence type="ECO:0000259" key="5">
    <source>
        <dbReference type="Pfam" id="PF01420"/>
    </source>
</evidence>
<dbReference type="InterPro" id="IPR052021">
    <property type="entry name" value="Type-I_RS_S_subunit"/>
</dbReference>
<comment type="similarity">
    <text evidence="1">Belongs to the type-I restriction system S methylase family.</text>
</comment>
<dbReference type="GO" id="GO:0003677">
    <property type="term" value="F:DNA binding"/>
    <property type="evidence" value="ECO:0007669"/>
    <property type="project" value="UniProtKB-KW"/>
</dbReference>
<evidence type="ECO:0000256" key="1">
    <source>
        <dbReference type="ARBA" id="ARBA00010923"/>
    </source>
</evidence>
<feature type="domain" description="Type I restriction modification DNA specificity" evidence="5">
    <location>
        <begin position="231"/>
        <end position="407"/>
    </location>
</feature>
<feature type="domain" description="Type I restriction modification DNA specificity" evidence="5">
    <location>
        <begin position="45"/>
        <end position="201"/>
    </location>
</feature>
<evidence type="ECO:0000256" key="2">
    <source>
        <dbReference type="ARBA" id="ARBA00022747"/>
    </source>
</evidence>
<sequence length="422" mass="47564">MAMENKEPEIRFEGFSGGWEKYPLATFIGSLDAGVSVNSADRPANTNEFGILKTSCVTNGFFESNENKVVFKTKEINRLKEAVLGNTIIISRMNTPALVGANAYIGKSYANYYLPDRLWAAKPTSFGDLKFIAYILGSDKGRLALSGLATGTSGSMKNISKSAVLRLEFRAPEEKEQTTIGNTLQRLDTLINQHQQKHDKLSNLKKAMLEKMFPKAGESVPEIRFDGFSGDWFEVQLGEIAKIKGRLGWKSLKQNEYISSGPAMIAGKHIRNGHIDWNKVDHIPEWRYIESPEIMLKNDDVIFSKDGSLGNPVVVENLQGKATINSTMMLVRPSNNLDSNYFYQVLNTKVFKDLIKEKVSGSSIPHLFQADMKQFKFYCTSLEEQYQIGVYFKKLDTLINQHNQQITKLKNIKHACLDKMFV</sequence>
<dbReference type="GO" id="GO:0009307">
    <property type="term" value="P:DNA restriction-modification system"/>
    <property type="evidence" value="ECO:0007669"/>
    <property type="project" value="UniProtKB-KW"/>
</dbReference>
<accession>A0A2N7F9F8</accession>
<gene>
    <name evidence="6" type="ORF">BCU17_22005</name>
</gene>
<keyword evidence="4" id="KW-0175">Coiled coil</keyword>
<feature type="coiled-coil region" evidence="4">
    <location>
        <begin position="184"/>
        <end position="211"/>
    </location>
</feature>
<evidence type="ECO:0000313" key="7">
    <source>
        <dbReference type="Proteomes" id="UP000235330"/>
    </source>
</evidence>
<dbReference type="RefSeq" id="WP_102516827.1">
    <property type="nucleotide sequence ID" value="NZ_CAWNSM010000036.1"/>
</dbReference>
<keyword evidence="3" id="KW-0238">DNA-binding</keyword>
<evidence type="ECO:0000313" key="6">
    <source>
        <dbReference type="EMBL" id="PMJ63804.1"/>
    </source>
</evidence>
<keyword evidence="2" id="KW-0680">Restriction system</keyword>
<dbReference type="PANTHER" id="PTHR30408:SF12">
    <property type="entry name" value="TYPE I RESTRICTION ENZYME MJAVIII SPECIFICITY SUBUNIT"/>
    <property type="match status" value="1"/>
</dbReference>
<dbReference type="Gene3D" id="3.90.220.20">
    <property type="entry name" value="DNA methylase specificity domains"/>
    <property type="match status" value="2"/>
</dbReference>
<proteinExistence type="inferred from homology"/>
<comment type="caution">
    <text evidence="6">The sequence shown here is derived from an EMBL/GenBank/DDBJ whole genome shotgun (WGS) entry which is preliminary data.</text>
</comment>
<dbReference type="Gene3D" id="1.10.287.1120">
    <property type="entry name" value="Bipartite methylase S protein"/>
    <property type="match status" value="1"/>
</dbReference>
<dbReference type="SUPFAM" id="SSF116734">
    <property type="entry name" value="DNA methylase specificity domain"/>
    <property type="match status" value="2"/>
</dbReference>
<organism evidence="6 7">
    <name type="scientific">Vibrio splendidus</name>
    <dbReference type="NCBI Taxonomy" id="29497"/>
    <lineage>
        <taxon>Bacteria</taxon>
        <taxon>Pseudomonadati</taxon>
        <taxon>Pseudomonadota</taxon>
        <taxon>Gammaproteobacteria</taxon>
        <taxon>Vibrionales</taxon>
        <taxon>Vibrionaceae</taxon>
        <taxon>Vibrio</taxon>
    </lineage>
</organism>
<dbReference type="Pfam" id="PF01420">
    <property type="entry name" value="Methylase_S"/>
    <property type="match status" value="2"/>
</dbReference>
<dbReference type="EMBL" id="MCWU01000036">
    <property type="protein sequence ID" value="PMJ63804.1"/>
    <property type="molecule type" value="Genomic_DNA"/>
</dbReference>